<evidence type="ECO:0000259" key="1">
    <source>
        <dbReference type="Pfam" id="PF01850"/>
    </source>
</evidence>
<reference evidence="2 3" key="1">
    <citation type="submission" date="2018-05" db="EMBL/GenBank/DDBJ databases">
        <title>Leucothrix arctica sp. nov., isolated from Arctic seawater.</title>
        <authorList>
            <person name="Choi A."/>
            <person name="Baek K."/>
        </authorList>
    </citation>
    <scope>NUCLEOTIDE SEQUENCE [LARGE SCALE GENOMIC DNA]</scope>
    <source>
        <strain evidence="2 3">JCM 18388</strain>
    </source>
</reference>
<dbReference type="Gene3D" id="3.40.50.1010">
    <property type="entry name" value="5'-nuclease"/>
    <property type="match status" value="1"/>
</dbReference>
<evidence type="ECO:0000313" key="3">
    <source>
        <dbReference type="Proteomes" id="UP000245539"/>
    </source>
</evidence>
<dbReference type="SUPFAM" id="SSF88723">
    <property type="entry name" value="PIN domain-like"/>
    <property type="match status" value="1"/>
</dbReference>
<sequence length="139" mass="15816">MIAVDTNVLVRILVQDTEQQKQTELAQELVKKSGAVFVPQMVQVELVWVLEAAYKFEKTDVVGALQYLLTSSFYRLQREESFKLALERFQTGNAGFADSLIAVESQFENVELWTFDRKLSKQSGVIKLTEQAMADLPRP</sequence>
<evidence type="ECO:0000313" key="2">
    <source>
        <dbReference type="EMBL" id="PWR00602.1"/>
    </source>
</evidence>
<dbReference type="RefSeq" id="WP_109835777.1">
    <property type="nucleotide sequence ID" value="NZ_QGKM01000002.1"/>
</dbReference>
<dbReference type="InterPro" id="IPR029060">
    <property type="entry name" value="PIN-like_dom_sf"/>
</dbReference>
<proteinExistence type="predicted"/>
<gene>
    <name evidence="2" type="ORF">DKW60_00885</name>
</gene>
<accession>A0A317CR84</accession>
<comment type="caution">
    <text evidence="2">The sequence shown here is derived from an EMBL/GenBank/DDBJ whole genome shotgun (WGS) entry which is preliminary data.</text>
</comment>
<dbReference type="InterPro" id="IPR002716">
    <property type="entry name" value="PIN_dom"/>
</dbReference>
<dbReference type="EMBL" id="QGKM01000002">
    <property type="protein sequence ID" value="PWR00602.1"/>
    <property type="molecule type" value="Genomic_DNA"/>
</dbReference>
<dbReference type="Proteomes" id="UP000245539">
    <property type="component" value="Unassembled WGS sequence"/>
</dbReference>
<dbReference type="PANTHER" id="PTHR39664">
    <property type="match status" value="1"/>
</dbReference>
<keyword evidence="3" id="KW-1185">Reference proteome</keyword>
<dbReference type="Pfam" id="PF01850">
    <property type="entry name" value="PIN"/>
    <property type="match status" value="1"/>
</dbReference>
<dbReference type="AlphaFoldDB" id="A0A317CR84"/>
<dbReference type="OrthoDB" id="32974at2"/>
<dbReference type="PANTHER" id="PTHR39664:SF2">
    <property type="entry name" value="NUCLEIC ACID-BINDING PROTEIN, CONTAINING PIN DOMAIN-RELATED"/>
    <property type="match status" value="1"/>
</dbReference>
<name>A0A317CR84_9GAMM</name>
<dbReference type="CDD" id="cd18683">
    <property type="entry name" value="PIN_VapC-like"/>
    <property type="match status" value="1"/>
</dbReference>
<organism evidence="2 3">
    <name type="scientific">Leucothrix pacifica</name>
    <dbReference type="NCBI Taxonomy" id="1247513"/>
    <lineage>
        <taxon>Bacteria</taxon>
        <taxon>Pseudomonadati</taxon>
        <taxon>Pseudomonadota</taxon>
        <taxon>Gammaproteobacteria</taxon>
        <taxon>Thiotrichales</taxon>
        <taxon>Thiotrichaceae</taxon>
        <taxon>Leucothrix</taxon>
    </lineage>
</organism>
<feature type="domain" description="PIN" evidence="1">
    <location>
        <begin position="2"/>
        <end position="121"/>
    </location>
</feature>
<protein>
    <submittedName>
        <fullName evidence="2">PIN domain-containing protein</fullName>
    </submittedName>
</protein>